<accession>A0A3E1NDW3</accession>
<organism evidence="2 3">
    <name type="scientific">Deminuibacter soli</name>
    <dbReference type="NCBI Taxonomy" id="2291815"/>
    <lineage>
        <taxon>Bacteria</taxon>
        <taxon>Pseudomonadati</taxon>
        <taxon>Bacteroidota</taxon>
        <taxon>Chitinophagia</taxon>
        <taxon>Chitinophagales</taxon>
        <taxon>Chitinophagaceae</taxon>
        <taxon>Deminuibacter</taxon>
    </lineage>
</organism>
<dbReference type="InterPro" id="IPR024775">
    <property type="entry name" value="DinB-like"/>
</dbReference>
<keyword evidence="3" id="KW-1185">Reference proteome</keyword>
<name>A0A3E1NDW3_9BACT</name>
<feature type="domain" description="DinB-like" evidence="1">
    <location>
        <begin position="20"/>
        <end position="173"/>
    </location>
</feature>
<dbReference type="Proteomes" id="UP000261284">
    <property type="component" value="Unassembled WGS sequence"/>
</dbReference>
<protein>
    <submittedName>
        <fullName evidence="2">DinB family protein</fullName>
    </submittedName>
</protein>
<reference evidence="2 3" key="1">
    <citation type="submission" date="2018-08" db="EMBL/GenBank/DDBJ databases">
        <title>Chitinophagaceae sp. K23C18032701, a novel bacterium isolated from forest soil.</title>
        <authorList>
            <person name="Wang C."/>
        </authorList>
    </citation>
    <scope>NUCLEOTIDE SEQUENCE [LARGE SCALE GENOMIC DNA]</scope>
    <source>
        <strain evidence="2 3">K23C18032701</strain>
    </source>
</reference>
<dbReference type="Gene3D" id="1.20.120.450">
    <property type="entry name" value="dinb family like domain"/>
    <property type="match status" value="1"/>
</dbReference>
<dbReference type="SUPFAM" id="SSF109854">
    <property type="entry name" value="DinB/YfiT-like putative metalloenzymes"/>
    <property type="match status" value="1"/>
</dbReference>
<proteinExistence type="predicted"/>
<sequence>MPGLFNFTAAKQYYMHLLQQFNQTISQWIDSLDSYTLEMLCTKPAAAAWSLGQVYVHIAADTAYFINEMAACLQSTANSNEVMHPHASTMLRNNAFPDTLIQGPATVSSVPQPASKEALLQQLHAVQQQVNDLCARYPVEASTGKSRHPGLGYFNAAEWLHFAEIHMRHHFRQKQRIDAQLFPYTKPAF</sequence>
<evidence type="ECO:0000313" key="3">
    <source>
        <dbReference type="Proteomes" id="UP000261284"/>
    </source>
</evidence>
<evidence type="ECO:0000313" key="2">
    <source>
        <dbReference type="EMBL" id="RFM26155.1"/>
    </source>
</evidence>
<dbReference type="Pfam" id="PF12867">
    <property type="entry name" value="DinB_2"/>
    <property type="match status" value="1"/>
</dbReference>
<gene>
    <name evidence="2" type="ORF">DXN05_21375</name>
</gene>
<dbReference type="EMBL" id="QTJU01000011">
    <property type="protein sequence ID" value="RFM26155.1"/>
    <property type="molecule type" value="Genomic_DNA"/>
</dbReference>
<evidence type="ECO:0000259" key="1">
    <source>
        <dbReference type="Pfam" id="PF12867"/>
    </source>
</evidence>
<comment type="caution">
    <text evidence="2">The sequence shown here is derived from an EMBL/GenBank/DDBJ whole genome shotgun (WGS) entry which is preliminary data.</text>
</comment>
<dbReference type="InterPro" id="IPR034660">
    <property type="entry name" value="DinB/YfiT-like"/>
</dbReference>
<dbReference type="AlphaFoldDB" id="A0A3E1NDW3"/>